<dbReference type="SUPFAM" id="SSF56672">
    <property type="entry name" value="DNA/RNA polymerases"/>
    <property type="match status" value="1"/>
</dbReference>
<dbReference type="PROSITE" id="PS50878">
    <property type="entry name" value="RT_POL"/>
    <property type="match status" value="1"/>
</dbReference>
<organism evidence="2 3">
    <name type="scientific">Trichogramma kaykai</name>
    <dbReference type="NCBI Taxonomy" id="54128"/>
    <lineage>
        <taxon>Eukaryota</taxon>
        <taxon>Metazoa</taxon>
        <taxon>Ecdysozoa</taxon>
        <taxon>Arthropoda</taxon>
        <taxon>Hexapoda</taxon>
        <taxon>Insecta</taxon>
        <taxon>Pterygota</taxon>
        <taxon>Neoptera</taxon>
        <taxon>Endopterygota</taxon>
        <taxon>Hymenoptera</taxon>
        <taxon>Apocrita</taxon>
        <taxon>Proctotrupomorpha</taxon>
        <taxon>Chalcidoidea</taxon>
        <taxon>Trichogrammatidae</taxon>
        <taxon>Trichogramma</taxon>
    </lineage>
</organism>
<name>A0ABD2X7U6_9HYME</name>
<dbReference type="InterPro" id="IPR043502">
    <property type="entry name" value="DNA/RNA_pol_sf"/>
</dbReference>
<evidence type="ECO:0000259" key="1">
    <source>
        <dbReference type="PROSITE" id="PS50878"/>
    </source>
</evidence>
<keyword evidence="3" id="KW-1185">Reference proteome</keyword>
<evidence type="ECO:0000313" key="2">
    <source>
        <dbReference type="EMBL" id="KAL3401045.1"/>
    </source>
</evidence>
<dbReference type="Proteomes" id="UP001627154">
    <property type="component" value="Unassembled WGS sequence"/>
</dbReference>
<sequence length="1138" mass="127607">MQLLAKEEARAAIDGVRFFNQHLCQRLNVDLVRVQGLRRKDTYKQMVRDYKAVLEASGDANDNTLASSSSSSVEVIVTSIPRNIDSNSNEVDGSSTDCDSFRQRSIFEAIGALIRRSANITTHKADVIRGIAEAVLREDQTSSVDACVWLDQVFPSATTPYPRRRCYSRRQRKKISKRRASYGWRKRRREYAKMQELFGSKMSAAAKLVLDGPIRSVFPSMEEMVSFWEPILTTPSKELDGVTAVENRDLQWIADPVSMRELLACEVPLSSAPGPDSITSRQWRSIPISLRALFLNVILALGGFPSDRLLSRTIFIPKKDGSSLPSEFRPISVSSVVVRHLHKVFASRLMWANLVDEWQRGMHDGCAENITVLSTILRDAKSSLKELHVVSLDVAKAFDSVSHHAITSTLKRLGLPSAFVRYIEDTYRNSSTVLTIKRSKSEPIRVTRGVRQGDPLSSLLFSLVVDRVLTSLPSSVGYHLGEHKIDALAYADDIVLFSSSILGMKEMLRTAGDEASKYGLQFNAAKCIAMSILIASKPKTYKVSTAESFQIGGGPIRQLGLTEHFRYLRVHFSPLGIRKPGGTLVRELANIASAPLKPQQRLKILRCFLVPRFYHQLVLSRCHLQTLKSLDRQVRAAVRKWLRLPKDVPIGYFHARCLDGGLGIPSFRTAIPALVHSRLSDMAESSCAAVRGVFCHRSVQASIRWAETVLSFHGRPLIDQEARGKYWASLLHQANDGKELSECARVHASHSRVVGGPSIECRARCGTTETAAHVIQGCHRTHGGRILRHDAICRIAVSSLRQLGWSVRQEPHFHTREGLRKPDIVAVKDQVVKVIDAQVISASSSLDDSHRRKVAKYDTPDIRHQVAMPLLICSSCKVFQVSLKELLNEDLPDSESTISQDKIIIDDRPEQTKTLKNSLNNGKNFPDLAISSKIRGLHNDFLQLDYVPLSQPPLRGAMLHDELELGLDVSPNKLPTSRGYMDEGRRTSRSECLYSDLRNITGISSPITCQLFIAKYINYYLRGSINTAMSDLVTATLKSSHLQSKRNKLERVLKRKRGKYLEKCPDIEEKHKITKKLKKASLIRSANLEMPIELNSVYYVFESSMFDSIFELCHSAFSNFYTYSFQVSESCKMHNVAA</sequence>
<dbReference type="PANTHER" id="PTHR19446">
    <property type="entry name" value="REVERSE TRANSCRIPTASES"/>
    <property type="match status" value="1"/>
</dbReference>
<protein>
    <recommendedName>
        <fullName evidence="1">Reverse transcriptase domain-containing protein</fullName>
    </recommendedName>
</protein>
<dbReference type="GO" id="GO:0071897">
    <property type="term" value="P:DNA biosynthetic process"/>
    <property type="evidence" value="ECO:0007669"/>
    <property type="project" value="UniProtKB-ARBA"/>
</dbReference>
<dbReference type="EMBL" id="JBJJXI010000049">
    <property type="protein sequence ID" value="KAL3401045.1"/>
    <property type="molecule type" value="Genomic_DNA"/>
</dbReference>
<dbReference type="Pfam" id="PF00078">
    <property type="entry name" value="RVT_1"/>
    <property type="match status" value="1"/>
</dbReference>
<dbReference type="InterPro" id="IPR000477">
    <property type="entry name" value="RT_dom"/>
</dbReference>
<reference evidence="2 3" key="1">
    <citation type="journal article" date="2024" name="bioRxiv">
        <title>A reference genome for Trichogramma kaykai: A tiny desert-dwelling parasitoid wasp with competing sex-ratio distorters.</title>
        <authorList>
            <person name="Culotta J."/>
            <person name="Lindsey A.R."/>
        </authorList>
    </citation>
    <scope>NUCLEOTIDE SEQUENCE [LARGE SCALE GENOMIC DNA]</scope>
    <source>
        <strain evidence="2 3">KSX58</strain>
    </source>
</reference>
<proteinExistence type="predicted"/>
<gene>
    <name evidence="2" type="ORF">TKK_005683</name>
</gene>
<comment type="caution">
    <text evidence="2">The sequence shown here is derived from an EMBL/GenBank/DDBJ whole genome shotgun (WGS) entry which is preliminary data.</text>
</comment>
<evidence type="ECO:0000313" key="3">
    <source>
        <dbReference type="Proteomes" id="UP001627154"/>
    </source>
</evidence>
<accession>A0ABD2X7U6</accession>
<dbReference type="AlphaFoldDB" id="A0ABD2X7U6"/>
<dbReference type="CDD" id="cd01650">
    <property type="entry name" value="RT_nLTR_like"/>
    <property type="match status" value="1"/>
</dbReference>
<feature type="domain" description="Reverse transcriptase" evidence="1">
    <location>
        <begin position="297"/>
        <end position="563"/>
    </location>
</feature>